<name>A0ABV8A1A3_9GAMM</name>
<dbReference type="RefSeq" id="WP_380698183.1">
    <property type="nucleotide sequence ID" value="NZ_JBHRYR010000005.1"/>
</dbReference>
<accession>A0ABV8A1A3</accession>
<evidence type="ECO:0000256" key="2">
    <source>
        <dbReference type="SAM" id="MobiDB-lite"/>
    </source>
</evidence>
<gene>
    <name evidence="3" type="ORF">ACFOOG_15085</name>
</gene>
<proteinExistence type="predicted"/>
<dbReference type="EMBL" id="JBHRYR010000005">
    <property type="protein sequence ID" value="MFC3854166.1"/>
    <property type="molecule type" value="Genomic_DNA"/>
</dbReference>
<sequence>MAKSLADQLLKAGLVDKKSVSKAKQEKRKQTKQVLKGHAEADVETAARLRQQKQEKIERDRQLNEARVATERAKAIKAQVRQMLEQSQQTVQGDVRFNYTDARTRKIKQMYVSAEAQDRLARGQLVICADDERYVVVPRNVADKVAERFPEAIIFCAAEKTTQVDEDDPYKDFPIPDDLMW</sequence>
<dbReference type="Pfam" id="PF09831">
    <property type="entry name" value="DUF2058"/>
    <property type="match status" value="1"/>
</dbReference>
<organism evidence="3 4">
    <name type="scientific">Saccharospirillum mangrovi</name>
    <dbReference type="NCBI Taxonomy" id="2161747"/>
    <lineage>
        <taxon>Bacteria</taxon>
        <taxon>Pseudomonadati</taxon>
        <taxon>Pseudomonadota</taxon>
        <taxon>Gammaproteobacteria</taxon>
        <taxon>Oceanospirillales</taxon>
        <taxon>Saccharospirillaceae</taxon>
        <taxon>Saccharospirillum</taxon>
    </lineage>
</organism>
<reference evidence="4" key="1">
    <citation type="journal article" date="2019" name="Int. J. Syst. Evol. Microbiol.">
        <title>The Global Catalogue of Microorganisms (GCM) 10K type strain sequencing project: providing services to taxonomists for standard genome sequencing and annotation.</title>
        <authorList>
            <consortium name="The Broad Institute Genomics Platform"/>
            <consortium name="The Broad Institute Genome Sequencing Center for Infectious Disease"/>
            <person name="Wu L."/>
            <person name="Ma J."/>
        </authorList>
    </citation>
    <scope>NUCLEOTIDE SEQUENCE [LARGE SCALE GENOMIC DNA]</scope>
    <source>
        <strain evidence="4">IBRC 10765</strain>
    </source>
</reference>
<keyword evidence="4" id="KW-1185">Reference proteome</keyword>
<comment type="caution">
    <text evidence="3">The sequence shown here is derived from an EMBL/GenBank/DDBJ whole genome shotgun (WGS) entry which is preliminary data.</text>
</comment>
<feature type="coiled-coil region" evidence="1">
    <location>
        <begin position="46"/>
        <end position="86"/>
    </location>
</feature>
<protein>
    <submittedName>
        <fullName evidence="3">DUF2058 domain-containing protein</fullName>
    </submittedName>
</protein>
<evidence type="ECO:0000313" key="3">
    <source>
        <dbReference type="EMBL" id="MFC3854166.1"/>
    </source>
</evidence>
<feature type="region of interest" description="Disordered" evidence="2">
    <location>
        <begin position="17"/>
        <end position="42"/>
    </location>
</feature>
<evidence type="ECO:0000256" key="1">
    <source>
        <dbReference type="SAM" id="Coils"/>
    </source>
</evidence>
<dbReference type="InterPro" id="IPR018636">
    <property type="entry name" value="DUF2058"/>
</dbReference>
<evidence type="ECO:0000313" key="4">
    <source>
        <dbReference type="Proteomes" id="UP001595617"/>
    </source>
</evidence>
<dbReference type="Proteomes" id="UP001595617">
    <property type="component" value="Unassembled WGS sequence"/>
</dbReference>
<keyword evidence="1" id="KW-0175">Coiled coil</keyword>